<dbReference type="PANTHER" id="PTHR16212:SF4">
    <property type="entry name" value="FOCADHESIN"/>
    <property type="match status" value="1"/>
</dbReference>
<protein>
    <submittedName>
        <fullName evidence="3 4">Focadhesin</fullName>
    </submittedName>
</protein>
<reference evidence="3 4" key="1">
    <citation type="submission" date="2025-04" db="UniProtKB">
        <authorList>
            <consortium name="RefSeq"/>
        </authorList>
    </citation>
    <scope>IDENTIFICATION</scope>
    <source>
        <strain evidence="3 4">11010-0011.00</strain>
        <tissue evidence="3 4">Whole body</tissue>
    </source>
</reference>
<dbReference type="RefSeq" id="XP_030374124.1">
    <property type="nucleotide sequence ID" value="XM_030518264.1"/>
</dbReference>
<dbReference type="InterPro" id="IPR045163">
    <property type="entry name" value="Focadhesin/RST1"/>
</dbReference>
<accession>A0A6J2TFC8</accession>
<dbReference type="RefSeq" id="XP_030374135.1">
    <property type="nucleotide sequence ID" value="XM_030518275.1"/>
</dbReference>
<keyword evidence="2" id="KW-1185">Reference proteome</keyword>
<dbReference type="InterPro" id="IPR022542">
    <property type="entry name" value="FOCAD/RST1_DUF3730"/>
</dbReference>
<feature type="domain" description="DUF3730" evidence="1">
    <location>
        <begin position="484"/>
        <end position="701"/>
    </location>
</feature>
<dbReference type="GO" id="GO:0060147">
    <property type="term" value="P:regulation of post-transcriptional gene silencing"/>
    <property type="evidence" value="ECO:0007669"/>
    <property type="project" value="InterPro"/>
</dbReference>
<dbReference type="Pfam" id="PF12530">
    <property type="entry name" value="DUF3730"/>
    <property type="match status" value="1"/>
</dbReference>
<evidence type="ECO:0000313" key="4">
    <source>
        <dbReference type="RefSeq" id="XP_030374135.1"/>
    </source>
</evidence>
<gene>
    <name evidence="3 4" type="primary">LOC115623745</name>
</gene>
<dbReference type="OrthoDB" id="6354723at2759"/>
<evidence type="ECO:0000313" key="3">
    <source>
        <dbReference type="RefSeq" id="XP_030374124.1"/>
    </source>
</evidence>
<dbReference type="AlphaFoldDB" id="A0A6J2TFC8"/>
<evidence type="ECO:0000313" key="2">
    <source>
        <dbReference type="Proteomes" id="UP000504634"/>
    </source>
</evidence>
<dbReference type="GeneID" id="115623745"/>
<dbReference type="PANTHER" id="PTHR16212">
    <property type="entry name" value="FOCADHESIN FAMILY MEMBER"/>
    <property type="match status" value="1"/>
</dbReference>
<sequence>MEEFNSVKANTSVVKLAACLEKIYNKIVEAKEKQLAEHQIKEIEFLKTQCKNEHMQLSLMSCQTLVRLVDEGVLDANSVQNTLLSLLPQAGPMHFTIITDSIVGLQLLTLKRKTSLLKDNDSYQCPYGLKTQQHPLIALLQHPSVNMNDVSNKIIGICMHHDKDIRNHSIEYLRPVFLYMLCNPQTLQDVKPIWTSLLTLSSSQVEARALMQELLSWSKFNNATTCLCTSILVIEAIEYFLQQADHAQSIELCIYQALLVKQLAQYGVDPRPSLQCMLRVLHETREHTQNHYHVLLVLLADSLHLLSPFYLADLLRIVAFIVVQERCGHEYILNMCLDGIIQWMSQTAFIPAEGLALAHQIVQRVLQKTSTEEEAQENQKIETHICTKELPPAHIRNYHPDIAIAFDLANLVESFDSSEYKDVFAFVDALNVKANTAFCQRLHLFLRALFLSREPPVDCWFKIYEVILQIIAVNENIAYDFNMTYIFKLAHEQNPELQLELLRGLPSFAVSKDNVPMILNTIRNLTAENATLCVDLYLRLWRVEARTYPFLLKLIAQPLTNNDKRWELEVARTHAMREICQEKPTLHGSELLPHLSNTLNTCTDESGDLATSLALDAIYALCDSHTVNIASTWQALGSKFRSEQRPQTLKSLYRFFGLVPLLQTPTLEFEQLADDALEQLWLSISRPNTDATHIRNALTALKSYEPGVTLTLRHIPPQFKFDITGGGGSNEYGGKLGGREVVDLQQEAIPGEVWVQLLQKIRPECGDAAADLIAHYIGNEINSYRSGVYRLPEGKPEPRKLVGLYATSPLRSVTNYLAAQARFGDYVPEPYAVTFALRAISKKFPKPIPPLDWSCLTSFFHLSFDARKYCIMIAKNQALHSGTARRLLENFLVDFEPNCFEEDLLLLFSLLPEIANSVSLQILKNFAEKVAVYCFKESQLNEFSEGCLFEKFLDSVKYIYMGKCDIPEVLDVFTLIVERYMDSMNLDSRLFERYTEVVALLHPNAIDGLTTPANWWETPLGKLKKATIIRCYLVLYNTKLPNPLKWLIPIIDAYECRLEERVFFYRHLAATLYAFESDEHSCNWIMEMFVEIQMLLAESSNKKKLTRALYLLDIFILSVDVLSGCAVLLGSVDVVATESKERFALFPESMQYLCDHIFWKDQEAKIYEFLYNLYRHVSIPPAYSDIFREALISSRNKPYFDGKGVWTKYIGLRK</sequence>
<name>A0A6J2TFC8_DROLE</name>
<proteinExistence type="predicted"/>
<dbReference type="Proteomes" id="UP000504634">
    <property type="component" value="Unplaced"/>
</dbReference>
<evidence type="ECO:0000259" key="1">
    <source>
        <dbReference type="Pfam" id="PF12530"/>
    </source>
</evidence>
<organism evidence="2 4">
    <name type="scientific">Drosophila lebanonensis</name>
    <name type="common">Fruit fly</name>
    <name type="synonym">Scaptodrosophila lebanonensis</name>
    <dbReference type="NCBI Taxonomy" id="7225"/>
    <lineage>
        <taxon>Eukaryota</taxon>
        <taxon>Metazoa</taxon>
        <taxon>Ecdysozoa</taxon>
        <taxon>Arthropoda</taxon>
        <taxon>Hexapoda</taxon>
        <taxon>Insecta</taxon>
        <taxon>Pterygota</taxon>
        <taxon>Neoptera</taxon>
        <taxon>Endopterygota</taxon>
        <taxon>Diptera</taxon>
        <taxon>Brachycera</taxon>
        <taxon>Muscomorpha</taxon>
        <taxon>Ephydroidea</taxon>
        <taxon>Drosophilidae</taxon>
        <taxon>Scaptodrosophila</taxon>
    </lineage>
</organism>